<evidence type="ECO:0000313" key="3">
    <source>
        <dbReference type="Proteomes" id="UP001275315"/>
    </source>
</evidence>
<dbReference type="Proteomes" id="UP001275315">
    <property type="component" value="Unassembled WGS sequence"/>
</dbReference>
<organism evidence="2 3">
    <name type="scientific">Paracerasibacillus soli</name>
    <dbReference type="NCBI Taxonomy" id="480284"/>
    <lineage>
        <taxon>Bacteria</taxon>
        <taxon>Bacillati</taxon>
        <taxon>Bacillota</taxon>
        <taxon>Bacilli</taxon>
        <taxon>Bacillales</taxon>
        <taxon>Bacillaceae</taxon>
        <taxon>Paracerasibacillus</taxon>
    </lineage>
</organism>
<proteinExistence type="predicted"/>
<keyword evidence="3" id="KW-1185">Reference proteome</keyword>
<sequence>MTKHGDGSHVSSSRPSPKKEKKGRIFVFHALALLGETCVEASNTVSYTSLQPYEGVTSTS</sequence>
<accession>A0ABU5CSI0</accession>
<dbReference type="EMBL" id="JAWDIQ010000002">
    <property type="protein sequence ID" value="MDY0409342.1"/>
    <property type="molecule type" value="Genomic_DNA"/>
</dbReference>
<feature type="region of interest" description="Disordered" evidence="1">
    <location>
        <begin position="1"/>
        <end position="21"/>
    </location>
</feature>
<evidence type="ECO:0000256" key="1">
    <source>
        <dbReference type="SAM" id="MobiDB-lite"/>
    </source>
</evidence>
<reference evidence="2 3" key="1">
    <citation type="submission" date="2023-10" db="EMBL/GenBank/DDBJ databases">
        <title>Virgibacillus soli CC-YMP-6 genome.</title>
        <authorList>
            <person name="Miliotis G."/>
            <person name="Sengupta P."/>
            <person name="Hameed A."/>
            <person name="Chuvochina M."/>
            <person name="Mcdonagh F."/>
            <person name="Simpson A.C."/>
            <person name="Singh N.K."/>
            <person name="Rekha P.D."/>
            <person name="Raman K."/>
            <person name="Hugenholtz P."/>
            <person name="Venkateswaran K."/>
        </authorList>
    </citation>
    <scope>NUCLEOTIDE SEQUENCE [LARGE SCALE GENOMIC DNA]</scope>
    <source>
        <strain evidence="2 3">CC-YMP-6</strain>
    </source>
</reference>
<evidence type="ECO:0000313" key="2">
    <source>
        <dbReference type="EMBL" id="MDY0409342.1"/>
    </source>
</evidence>
<name>A0ABU5CSI0_9BACI</name>
<comment type="caution">
    <text evidence="2">The sequence shown here is derived from an EMBL/GenBank/DDBJ whole genome shotgun (WGS) entry which is preliminary data.</text>
</comment>
<dbReference type="RefSeq" id="WP_320380139.1">
    <property type="nucleotide sequence ID" value="NZ_JAWDIQ010000002.1"/>
</dbReference>
<protein>
    <submittedName>
        <fullName evidence="2">Uncharacterized protein</fullName>
    </submittedName>
</protein>
<gene>
    <name evidence="2" type="ORF">RWD45_13150</name>
</gene>